<reference evidence="1" key="1">
    <citation type="submission" date="2022-08" db="EMBL/GenBank/DDBJ databases">
        <title>Genome Sequence of Fusarium decemcellulare.</title>
        <authorList>
            <person name="Buettner E."/>
        </authorList>
    </citation>
    <scope>NUCLEOTIDE SEQUENCE</scope>
    <source>
        <strain evidence="1">Babe19</strain>
    </source>
</reference>
<proteinExistence type="predicted"/>
<evidence type="ECO:0000313" key="2">
    <source>
        <dbReference type="Proteomes" id="UP001148629"/>
    </source>
</evidence>
<evidence type="ECO:0000313" key="1">
    <source>
        <dbReference type="EMBL" id="KAJ3526896.1"/>
    </source>
</evidence>
<protein>
    <submittedName>
        <fullName evidence="1">Uncharacterized protein</fullName>
    </submittedName>
</protein>
<organism evidence="1 2">
    <name type="scientific">Fusarium decemcellulare</name>
    <dbReference type="NCBI Taxonomy" id="57161"/>
    <lineage>
        <taxon>Eukaryota</taxon>
        <taxon>Fungi</taxon>
        <taxon>Dikarya</taxon>
        <taxon>Ascomycota</taxon>
        <taxon>Pezizomycotina</taxon>
        <taxon>Sordariomycetes</taxon>
        <taxon>Hypocreomycetidae</taxon>
        <taxon>Hypocreales</taxon>
        <taxon>Nectriaceae</taxon>
        <taxon>Fusarium</taxon>
        <taxon>Fusarium decemcellulare species complex</taxon>
    </lineage>
</organism>
<dbReference type="Proteomes" id="UP001148629">
    <property type="component" value="Unassembled WGS sequence"/>
</dbReference>
<gene>
    <name evidence="1" type="ORF">NM208_g10969</name>
</gene>
<comment type="caution">
    <text evidence="1">The sequence shown here is derived from an EMBL/GenBank/DDBJ whole genome shotgun (WGS) entry which is preliminary data.</text>
</comment>
<name>A0ACC1RVZ6_9HYPO</name>
<sequence>MSANKKSAIERKFKLDKTVSLIKQTSYPSDGVRSLAFINVDNPEQVKDRVTQHEIRRHVMVTIGQSRRKDGNHPRKRHQVAVATTAPQQVPRPLSPATPSYWGEVKICANFKRLFRAMDMVSKGLLSVTVDDTARQTRKWLCNGPDNLQRAGEHGPSRSLQEMQEYTDSLSLVRKSIHATGSLASRHAIIGTVICLAYFDVRASNHEGWIMHMRGLETIVILYGGMESLESNQALRQSLFLTDVLGSLVHDVQPRFPRLRCPSMPVYAASGSFTHKPSTTSEGSSISSLTGNSPSLVIDSAIKFASQLAVLLNHLPKHSAHQMGLDLMIPVCEIAHDILSLPRLEYADIDRGRHSAMWSTPSVSVAAELVRISALALVSTVITTTSGDDLYCAGYRGRLERGLLAYTKAEGWAGRRQLMLWVLVIQALMEIEPARPWLLDEIMDAMDSLSLDSWDELVSCLHQTAWVTCGMVVSGGVNFALAYVMYTTQDTTKNPIRLFQLPNTLAGDAAVTIIVQCILTWFVEMGLVNYDLSRRSVQPLGFIPEPSTSWLRWLFFLPKSLDSSMPTSEVKSEDQSRFASVLSSVLQQALRGFLLAVVGFFLLWPAGVGILTTLGKHTGGDYLYQDRWTPQVFKAILGGVLGLLTTPVMALFWLVKAGWEDREKRSPAPEP</sequence>
<accession>A0ACC1RVZ6</accession>
<keyword evidence="2" id="KW-1185">Reference proteome</keyword>
<dbReference type="EMBL" id="JANRMS010001649">
    <property type="protein sequence ID" value="KAJ3526896.1"/>
    <property type="molecule type" value="Genomic_DNA"/>
</dbReference>